<name>A0AAW5S601_MYCBC</name>
<keyword evidence="5" id="KW-0378">Hydrolase</keyword>
<evidence type="ECO:0000256" key="3">
    <source>
        <dbReference type="ARBA" id="ARBA00023125"/>
    </source>
</evidence>
<evidence type="ECO:0000313" key="6">
    <source>
        <dbReference type="EMBL" id="ORA55272.1"/>
    </source>
</evidence>
<dbReference type="EMBL" id="MVHL01000006">
    <property type="protein sequence ID" value="ORA55272.1"/>
    <property type="molecule type" value="Genomic_DNA"/>
</dbReference>
<keyword evidence="3" id="KW-0238">DNA-binding</keyword>
<reference evidence="5" key="2">
    <citation type="submission" date="2020-07" db="EMBL/GenBank/DDBJ databases">
        <authorList>
            <person name="Pettersson B.M.F."/>
            <person name="Behra P.R.K."/>
            <person name="Ramesh M."/>
            <person name="Das S."/>
            <person name="Dasgupta S."/>
            <person name="Kirsebom L.A."/>
        </authorList>
    </citation>
    <scope>NUCLEOTIDE SEQUENCE</scope>
    <source>
        <strain evidence="5">DSM 45439</strain>
    </source>
</reference>
<feature type="domain" description="Type I restriction modification DNA specificity" evidence="4">
    <location>
        <begin position="211"/>
        <end position="337"/>
    </location>
</feature>
<dbReference type="AlphaFoldDB" id="A0AAW5S601"/>
<protein>
    <submittedName>
        <fullName evidence="5">Restriction endonuclease subunit S</fullName>
    </submittedName>
</protein>
<dbReference type="PANTHER" id="PTHR30408:SF13">
    <property type="entry name" value="TYPE I RESTRICTION ENZYME HINDI SPECIFICITY SUBUNIT"/>
    <property type="match status" value="1"/>
</dbReference>
<organism evidence="5 8">
    <name type="scientific">Mycobacterium bouchedurhonense</name>
    <dbReference type="NCBI Taxonomy" id="701041"/>
    <lineage>
        <taxon>Bacteria</taxon>
        <taxon>Bacillati</taxon>
        <taxon>Actinomycetota</taxon>
        <taxon>Actinomycetes</taxon>
        <taxon>Mycobacteriales</taxon>
        <taxon>Mycobacteriaceae</taxon>
        <taxon>Mycobacterium</taxon>
        <taxon>Mycobacterium avium complex (MAC)</taxon>
    </lineage>
</organism>
<proteinExistence type="inferred from homology"/>
<keyword evidence="5" id="KW-0540">Nuclease</keyword>
<dbReference type="Gene3D" id="3.90.220.20">
    <property type="entry name" value="DNA methylase specificity domains"/>
    <property type="match status" value="2"/>
</dbReference>
<dbReference type="InterPro" id="IPR000055">
    <property type="entry name" value="Restrct_endonuc_typeI_TRD"/>
</dbReference>
<evidence type="ECO:0000256" key="1">
    <source>
        <dbReference type="ARBA" id="ARBA00010923"/>
    </source>
</evidence>
<evidence type="ECO:0000313" key="5">
    <source>
        <dbReference type="EMBL" id="MCV6990420.1"/>
    </source>
</evidence>
<keyword evidence="2" id="KW-0680">Restriction system</keyword>
<dbReference type="CDD" id="cd17262">
    <property type="entry name" value="RMtype1_S_Aco12261I-TRD2-CR2"/>
    <property type="match status" value="1"/>
</dbReference>
<keyword evidence="7" id="KW-1185">Reference proteome</keyword>
<evidence type="ECO:0000313" key="7">
    <source>
        <dbReference type="Proteomes" id="UP000192293"/>
    </source>
</evidence>
<evidence type="ECO:0000256" key="2">
    <source>
        <dbReference type="ARBA" id="ARBA00022747"/>
    </source>
</evidence>
<dbReference type="EMBL" id="JACKTG010000032">
    <property type="protein sequence ID" value="MCV6990420.1"/>
    <property type="molecule type" value="Genomic_DNA"/>
</dbReference>
<dbReference type="InterPro" id="IPR044946">
    <property type="entry name" value="Restrct_endonuc_typeI_TRD_sf"/>
</dbReference>
<dbReference type="Proteomes" id="UP000192293">
    <property type="component" value="Unassembled WGS sequence"/>
</dbReference>
<evidence type="ECO:0000313" key="8">
    <source>
        <dbReference type="Proteomes" id="UP001207588"/>
    </source>
</evidence>
<dbReference type="InterPro" id="IPR052021">
    <property type="entry name" value="Type-I_RS_S_subunit"/>
</dbReference>
<dbReference type="PANTHER" id="PTHR30408">
    <property type="entry name" value="TYPE-1 RESTRICTION ENZYME ECOKI SPECIFICITY PROTEIN"/>
    <property type="match status" value="1"/>
</dbReference>
<dbReference type="Proteomes" id="UP001207588">
    <property type="component" value="Unassembled WGS sequence"/>
</dbReference>
<sequence>MSSWHWVSLGDLAADERSAISKPYGSAIFKEDYRDHGVPVVRGVNLSKGVFHDADFVFIDYELAAKMPGAEMRPGDLVVTHRGTVGQVSMIPRSSRFKRYVASTSHVKVRLDPTKAVPEFYYYWFAGPQGQHSILSNVSTVGVPGLAQPVATVKKLQVPWPRPAEQRAIAEVLVALDDKIAANERVLTRIDGLLTAEYEGALQAGHQALPLEELATFHNHRRIPLSSREREARQGNIPYYGAAGRLDFVNEALFDQTLVLVGEDGSVVNDFGSPVVQYIWGPSWVNNHAHVLTGNGIATETLRCALSRSNVTHLVTGAVQPKISMGNLKKLVLRIPLESARFDEVAENFSAVTRSVSDENNVLARTRDELLPLLMSGKVRVKDTESAVNEVL</sequence>
<comment type="similarity">
    <text evidence="1">Belongs to the type-I restriction system S methylase family.</text>
</comment>
<accession>A0AAW5S601</accession>
<comment type="caution">
    <text evidence="5">The sequence shown here is derived from an EMBL/GenBank/DDBJ whole genome shotgun (WGS) entry which is preliminary data.</text>
</comment>
<reference evidence="6 7" key="1">
    <citation type="submission" date="2017-02" db="EMBL/GenBank/DDBJ databases">
        <title>The new phylogeny of genus Mycobacterium.</title>
        <authorList>
            <person name="Tortoli E."/>
            <person name="Trovato A."/>
            <person name="Cirillo D.M."/>
        </authorList>
    </citation>
    <scope>NUCLEOTIDE SEQUENCE [LARGE SCALE GENOMIC DNA]</scope>
    <source>
        <strain evidence="6 7">DSM 45439</strain>
    </source>
</reference>
<dbReference type="GO" id="GO:0004519">
    <property type="term" value="F:endonuclease activity"/>
    <property type="evidence" value="ECO:0007669"/>
    <property type="project" value="UniProtKB-KW"/>
</dbReference>
<feature type="domain" description="Type I restriction modification DNA specificity" evidence="4">
    <location>
        <begin position="30"/>
        <end position="189"/>
    </location>
</feature>
<dbReference type="Pfam" id="PF01420">
    <property type="entry name" value="Methylase_S"/>
    <property type="match status" value="2"/>
</dbReference>
<gene>
    <name evidence="6" type="ORF">BST19_06290</name>
    <name evidence="5" type="ORF">H7I91_14180</name>
</gene>
<dbReference type="GO" id="GO:0009307">
    <property type="term" value="P:DNA restriction-modification system"/>
    <property type="evidence" value="ECO:0007669"/>
    <property type="project" value="UniProtKB-KW"/>
</dbReference>
<dbReference type="RefSeq" id="WP_076221261.1">
    <property type="nucleotide sequence ID" value="NZ_JACKTG010000032.1"/>
</dbReference>
<reference evidence="5" key="3">
    <citation type="journal article" date="2022" name="BMC Genomics">
        <title>Comparative genome analysis of mycobacteria focusing on tRNA and non-coding RNA.</title>
        <authorList>
            <person name="Behra P.R.K."/>
            <person name="Pettersson B.M.F."/>
            <person name="Ramesh M."/>
            <person name="Das S."/>
            <person name="Dasgupta S."/>
            <person name="Kirsebom L.A."/>
        </authorList>
    </citation>
    <scope>NUCLEOTIDE SEQUENCE</scope>
    <source>
        <strain evidence="5">DSM 45439</strain>
    </source>
</reference>
<dbReference type="GO" id="GO:0003677">
    <property type="term" value="F:DNA binding"/>
    <property type="evidence" value="ECO:0007669"/>
    <property type="project" value="UniProtKB-KW"/>
</dbReference>
<keyword evidence="5" id="KW-0255">Endonuclease</keyword>
<evidence type="ECO:0000259" key="4">
    <source>
        <dbReference type="Pfam" id="PF01420"/>
    </source>
</evidence>
<dbReference type="SUPFAM" id="SSF116734">
    <property type="entry name" value="DNA methylase specificity domain"/>
    <property type="match status" value="2"/>
</dbReference>